<comment type="caution">
    <text evidence="1">The sequence shown here is derived from an EMBL/GenBank/DDBJ whole genome shotgun (WGS) entry which is preliminary data.</text>
</comment>
<reference evidence="2" key="1">
    <citation type="journal article" date="2019" name="Int. J. Syst. Evol. Microbiol.">
        <title>The Global Catalogue of Microorganisms (GCM) 10K type strain sequencing project: providing services to taxonomists for standard genome sequencing and annotation.</title>
        <authorList>
            <consortium name="The Broad Institute Genomics Platform"/>
            <consortium name="The Broad Institute Genome Sequencing Center for Infectious Disease"/>
            <person name="Wu L."/>
            <person name="Ma J."/>
        </authorList>
    </citation>
    <scope>NUCLEOTIDE SEQUENCE [LARGE SCALE GENOMIC DNA]</scope>
    <source>
        <strain evidence="2">CECT 8064</strain>
    </source>
</reference>
<evidence type="ECO:0000313" key="1">
    <source>
        <dbReference type="EMBL" id="MFC4518252.1"/>
    </source>
</evidence>
<sequence>MKMTGLELILAAVAAGASTGVTDATSSSIRDAYNAFRAALRRKWTGADEQILKAQKADSGVWQTQLGEHVVASGADQDTELLAAARRLLELHDPSGAQAGKYTVEVRDSKGVQTGEYNTMTNHFS</sequence>
<dbReference type="Proteomes" id="UP001595990">
    <property type="component" value="Unassembled WGS sequence"/>
</dbReference>
<name>A0ABV9BVU0_9ACTN</name>
<accession>A0ABV9BVU0</accession>
<keyword evidence="2" id="KW-1185">Reference proteome</keyword>
<evidence type="ECO:0000313" key="2">
    <source>
        <dbReference type="Proteomes" id="UP001595990"/>
    </source>
</evidence>
<organism evidence="1 2">
    <name type="scientific">Streptomyces ehimensis</name>
    <dbReference type="NCBI Taxonomy" id="68195"/>
    <lineage>
        <taxon>Bacteria</taxon>
        <taxon>Bacillati</taxon>
        <taxon>Actinomycetota</taxon>
        <taxon>Actinomycetes</taxon>
        <taxon>Kitasatosporales</taxon>
        <taxon>Streptomycetaceae</taxon>
        <taxon>Streptomyces</taxon>
    </lineage>
</organism>
<evidence type="ECO:0008006" key="3">
    <source>
        <dbReference type="Google" id="ProtNLM"/>
    </source>
</evidence>
<proteinExistence type="predicted"/>
<dbReference type="EMBL" id="JBHSFS010000039">
    <property type="protein sequence ID" value="MFC4518252.1"/>
    <property type="molecule type" value="Genomic_DNA"/>
</dbReference>
<protein>
    <recommendedName>
        <fullName evidence="3">Secreted protein</fullName>
    </recommendedName>
</protein>
<gene>
    <name evidence="1" type="ORF">ACFPEN_35960</name>
</gene>